<proteinExistence type="predicted"/>
<dbReference type="SUPFAM" id="SSF46785">
    <property type="entry name" value="Winged helix' DNA-binding domain"/>
    <property type="match status" value="1"/>
</dbReference>
<dbReference type="Gene3D" id="1.10.10.10">
    <property type="entry name" value="Winged helix-like DNA-binding domain superfamily/Winged helix DNA-binding domain"/>
    <property type="match status" value="1"/>
</dbReference>
<dbReference type="PROSITE" id="PS51197">
    <property type="entry name" value="HTH_RRF2_2"/>
    <property type="match status" value="1"/>
</dbReference>
<dbReference type="Proteomes" id="UP001597135">
    <property type="component" value="Unassembled WGS sequence"/>
</dbReference>
<organism evidence="2 3">
    <name type="scientific">Litorisediminicola beolgyonensis</name>
    <dbReference type="NCBI Taxonomy" id="1173614"/>
    <lineage>
        <taxon>Bacteria</taxon>
        <taxon>Pseudomonadati</taxon>
        <taxon>Pseudomonadota</taxon>
        <taxon>Alphaproteobacteria</taxon>
        <taxon>Rhodobacterales</taxon>
        <taxon>Paracoccaceae</taxon>
        <taxon>Litorisediminicola</taxon>
    </lineage>
</organism>
<protein>
    <submittedName>
        <fullName evidence="2">RrF2 family transcriptional regulator</fullName>
    </submittedName>
</protein>
<reference evidence="3" key="1">
    <citation type="journal article" date="2019" name="Int. J. Syst. Evol. Microbiol.">
        <title>The Global Catalogue of Microorganisms (GCM) 10K type strain sequencing project: providing services to taxonomists for standard genome sequencing and annotation.</title>
        <authorList>
            <consortium name="The Broad Institute Genomics Platform"/>
            <consortium name="The Broad Institute Genome Sequencing Center for Infectious Disease"/>
            <person name="Wu L."/>
            <person name="Ma J."/>
        </authorList>
    </citation>
    <scope>NUCLEOTIDE SEQUENCE [LARGE SCALE GENOMIC DNA]</scope>
    <source>
        <strain evidence="3">CCUG 62953</strain>
    </source>
</reference>
<gene>
    <name evidence="2" type="ORF">ACFQ4E_12770</name>
</gene>
<dbReference type="PANTHER" id="PTHR33221">
    <property type="entry name" value="WINGED HELIX-TURN-HELIX TRANSCRIPTIONAL REGULATOR, RRF2 FAMILY"/>
    <property type="match status" value="1"/>
</dbReference>
<keyword evidence="1" id="KW-0238">DNA-binding</keyword>
<name>A0ABW3ZKV0_9RHOB</name>
<dbReference type="PANTHER" id="PTHR33221:SF4">
    <property type="entry name" value="HTH-TYPE TRANSCRIPTIONAL REPRESSOR NSRR"/>
    <property type="match status" value="1"/>
</dbReference>
<dbReference type="InterPro" id="IPR036388">
    <property type="entry name" value="WH-like_DNA-bd_sf"/>
</dbReference>
<keyword evidence="3" id="KW-1185">Reference proteome</keyword>
<dbReference type="EMBL" id="JBHTMU010000022">
    <property type="protein sequence ID" value="MFD1343293.1"/>
    <property type="molecule type" value="Genomic_DNA"/>
</dbReference>
<dbReference type="InterPro" id="IPR000944">
    <property type="entry name" value="Tscrpt_reg_Rrf2"/>
</dbReference>
<comment type="caution">
    <text evidence="2">The sequence shown here is derived from an EMBL/GenBank/DDBJ whole genome shotgun (WGS) entry which is preliminary data.</text>
</comment>
<sequence length="152" mass="16244">MNLSKFTDYALRVCLYLGAHQDRVVPISEITRAHGVSQSNLMKVVTQLVDGGFLKSTRGRSGGVRLARPAAEIRIGQIARFMEGDDPLVDCSSCILAGACGLVRGLKEAKDAFHQSLDRLSLADSVLAHPRTLSILLGASPDSRSDAPVTTP</sequence>
<dbReference type="NCBIfam" id="TIGR00738">
    <property type="entry name" value="rrf2_super"/>
    <property type="match status" value="1"/>
</dbReference>
<evidence type="ECO:0000313" key="2">
    <source>
        <dbReference type="EMBL" id="MFD1343293.1"/>
    </source>
</evidence>
<evidence type="ECO:0000256" key="1">
    <source>
        <dbReference type="ARBA" id="ARBA00023125"/>
    </source>
</evidence>
<dbReference type="RefSeq" id="WP_386804128.1">
    <property type="nucleotide sequence ID" value="NZ_JBHTMU010000022.1"/>
</dbReference>
<dbReference type="Pfam" id="PF02082">
    <property type="entry name" value="Rrf2"/>
    <property type="match status" value="1"/>
</dbReference>
<accession>A0ABW3ZKV0</accession>
<evidence type="ECO:0000313" key="3">
    <source>
        <dbReference type="Proteomes" id="UP001597135"/>
    </source>
</evidence>
<dbReference type="InterPro" id="IPR036390">
    <property type="entry name" value="WH_DNA-bd_sf"/>
</dbReference>